<dbReference type="SMART" id="SM00320">
    <property type="entry name" value="WD40"/>
    <property type="match status" value="7"/>
</dbReference>
<dbReference type="PROSITE" id="PS50082">
    <property type="entry name" value="WD_REPEATS_2"/>
    <property type="match status" value="3"/>
</dbReference>
<dbReference type="PANTHER" id="PTHR44436">
    <property type="entry name" value="F-BOX/WD REPEAT-CONTAINING PROTEIN 2"/>
    <property type="match status" value="1"/>
</dbReference>
<dbReference type="Proteomes" id="UP001165289">
    <property type="component" value="Unassembled WGS sequence"/>
</dbReference>
<evidence type="ECO:0000256" key="3">
    <source>
        <dbReference type="PROSITE-ProRule" id="PRU00221"/>
    </source>
</evidence>
<feature type="repeat" description="WD" evidence="3">
    <location>
        <begin position="302"/>
        <end position="341"/>
    </location>
</feature>
<dbReference type="Pfam" id="PF12937">
    <property type="entry name" value="F-box-like"/>
    <property type="match status" value="1"/>
</dbReference>
<dbReference type="InterPro" id="IPR036322">
    <property type="entry name" value="WD40_repeat_dom_sf"/>
</dbReference>
<keyword evidence="6" id="KW-1185">Reference proteome</keyword>
<evidence type="ECO:0000256" key="1">
    <source>
        <dbReference type="ARBA" id="ARBA00022574"/>
    </source>
</evidence>
<dbReference type="Gene3D" id="1.20.1280.50">
    <property type="match status" value="1"/>
</dbReference>
<dbReference type="SMART" id="SM00256">
    <property type="entry name" value="FBOX"/>
    <property type="match status" value="1"/>
</dbReference>
<dbReference type="InterPro" id="IPR015943">
    <property type="entry name" value="WD40/YVTN_repeat-like_dom_sf"/>
</dbReference>
<dbReference type="Gene3D" id="2.130.10.10">
    <property type="entry name" value="YVTN repeat-like/Quinoprotein amine dehydrogenase"/>
    <property type="match status" value="2"/>
</dbReference>
<proteinExistence type="predicted"/>
<keyword evidence="2" id="KW-0677">Repeat</keyword>
<feature type="repeat" description="WD" evidence="3">
    <location>
        <begin position="382"/>
        <end position="412"/>
    </location>
</feature>
<comment type="caution">
    <text evidence="5">The sequence shown here is derived from an EMBL/GenBank/DDBJ whole genome shotgun (WGS) entry which is preliminary data.</text>
</comment>
<gene>
    <name evidence="5" type="ORF">LOD99_7299</name>
</gene>
<dbReference type="InterPro" id="IPR001680">
    <property type="entry name" value="WD40_rpt"/>
</dbReference>
<accession>A0AAV7JUU8</accession>
<dbReference type="PANTHER" id="PTHR44436:SF1">
    <property type="entry name" value="F-BOX_WD REPEAT-CONTAINING PROTEIN 2"/>
    <property type="match status" value="1"/>
</dbReference>
<dbReference type="EMBL" id="JAKMXF010000299">
    <property type="protein sequence ID" value="KAI6652284.1"/>
    <property type="molecule type" value="Genomic_DNA"/>
</dbReference>
<dbReference type="PROSITE" id="PS50181">
    <property type="entry name" value="FBOX"/>
    <property type="match status" value="1"/>
</dbReference>
<organism evidence="5 6">
    <name type="scientific">Oopsacas minuta</name>
    <dbReference type="NCBI Taxonomy" id="111878"/>
    <lineage>
        <taxon>Eukaryota</taxon>
        <taxon>Metazoa</taxon>
        <taxon>Porifera</taxon>
        <taxon>Hexactinellida</taxon>
        <taxon>Hexasterophora</taxon>
        <taxon>Lyssacinosida</taxon>
        <taxon>Leucopsacidae</taxon>
        <taxon>Oopsacas</taxon>
    </lineage>
</organism>
<dbReference type="Pfam" id="PF00400">
    <property type="entry name" value="WD40"/>
    <property type="match status" value="4"/>
</dbReference>
<reference evidence="5 6" key="1">
    <citation type="journal article" date="2023" name="BMC Biol.">
        <title>The compact genome of the sponge Oopsacas minuta (Hexactinellida) is lacking key metazoan core genes.</title>
        <authorList>
            <person name="Santini S."/>
            <person name="Schenkelaars Q."/>
            <person name="Jourda C."/>
            <person name="Duchesne M."/>
            <person name="Belahbib H."/>
            <person name="Rocher C."/>
            <person name="Selva M."/>
            <person name="Riesgo A."/>
            <person name="Vervoort M."/>
            <person name="Leys S.P."/>
            <person name="Kodjabachian L."/>
            <person name="Le Bivic A."/>
            <person name="Borchiellini C."/>
            <person name="Claverie J.M."/>
            <person name="Renard E."/>
        </authorList>
    </citation>
    <scope>NUCLEOTIDE SEQUENCE [LARGE SCALE GENOMIC DNA]</scope>
    <source>
        <strain evidence="5">SPO-2</strain>
    </source>
</reference>
<protein>
    <recommendedName>
        <fullName evidence="4">F-box domain-containing protein</fullName>
    </recommendedName>
</protein>
<dbReference type="InterPro" id="IPR001810">
    <property type="entry name" value="F-box_dom"/>
</dbReference>
<dbReference type="SUPFAM" id="SSF50978">
    <property type="entry name" value="WD40 repeat-like"/>
    <property type="match status" value="1"/>
</dbReference>
<sequence length="496" mass="55484">MSIPDNHLIENYFSLPITSQQSTITEIITKSSYKQIQHIYYLANNLLSIDIVSKLSNTDALHILSYLDAQSLCRASKVNRKWHDLATNDSLWYLLCREEDWLKYGMEYSLINSIPSTPISSHIPPHATYLIELMQNKNIQISKWKEIYIRAHLLNRNWRCGYYSVLPPLKGHTRRVNAFDCQDGVILSAADDSSVLLWDSNTLECKLKLEGHSDSVNCVKLVEGSRFDSRLALTGCSDGFVRLFNAINGNLLKALSSQVTGVADNCSIELLDSNREYIVGVGDDFCVRIWELFEDCELIHFLPGHKDEIQQLILSGNIAITCSWDTTMRIWNVSKGFNMQTLSTAGDPIMCCDIGEGLILGGGGDGHVRVWHANTLKHLFTMSGHDGEVYCIGLNSDVIVSGGADSTVRMYSHSGVEVGVFHGVHIGIVRCVKMQTHRAITSGDRKVVAIWDTNAKYLLNVVHRNPTLVFDIWCDDTKIITGSPDSPGILTVIAFW</sequence>
<dbReference type="InterPro" id="IPR036047">
    <property type="entry name" value="F-box-like_dom_sf"/>
</dbReference>
<dbReference type="InterPro" id="IPR042627">
    <property type="entry name" value="FBXW2"/>
</dbReference>
<evidence type="ECO:0000313" key="5">
    <source>
        <dbReference type="EMBL" id="KAI6652284.1"/>
    </source>
</evidence>
<name>A0AAV7JUU8_9METZ</name>
<keyword evidence="1 3" id="KW-0853">WD repeat</keyword>
<dbReference type="PROSITE" id="PS00678">
    <property type="entry name" value="WD_REPEATS_1"/>
    <property type="match status" value="1"/>
</dbReference>
<evidence type="ECO:0000313" key="6">
    <source>
        <dbReference type="Proteomes" id="UP001165289"/>
    </source>
</evidence>
<evidence type="ECO:0000256" key="2">
    <source>
        <dbReference type="ARBA" id="ARBA00022737"/>
    </source>
</evidence>
<feature type="domain" description="F-box" evidence="4">
    <location>
        <begin position="49"/>
        <end position="95"/>
    </location>
</feature>
<dbReference type="AlphaFoldDB" id="A0AAV7JUU8"/>
<dbReference type="InterPro" id="IPR019775">
    <property type="entry name" value="WD40_repeat_CS"/>
</dbReference>
<evidence type="ECO:0000259" key="4">
    <source>
        <dbReference type="PROSITE" id="PS50181"/>
    </source>
</evidence>
<dbReference type="SUPFAM" id="SSF81383">
    <property type="entry name" value="F-box domain"/>
    <property type="match status" value="1"/>
</dbReference>
<feature type="repeat" description="WD" evidence="3">
    <location>
        <begin position="169"/>
        <end position="208"/>
    </location>
</feature>